<evidence type="ECO:0000313" key="3">
    <source>
        <dbReference type="EMBL" id="RUQ85877.1"/>
    </source>
</evidence>
<evidence type="ECO:0000313" key="5">
    <source>
        <dbReference type="Proteomes" id="UP000268291"/>
    </source>
</evidence>
<dbReference type="SUPFAM" id="SSF56601">
    <property type="entry name" value="beta-lactamase/transpeptidase-like"/>
    <property type="match status" value="1"/>
</dbReference>
<organism evidence="2 4">
    <name type="scientific">Labedella gwakjiensis</name>
    <dbReference type="NCBI Taxonomy" id="390269"/>
    <lineage>
        <taxon>Bacteria</taxon>
        <taxon>Bacillati</taxon>
        <taxon>Actinomycetota</taxon>
        <taxon>Actinomycetes</taxon>
        <taxon>Micrococcales</taxon>
        <taxon>Microbacteriaceae</taxon>
        <taxon>Labedella</taxon>
    </lineage>
</organism>
<protein>
    <submittedName>
        <fullName evidence="2">D-alanyl-D-alanine carboxypeptidase (Penicillin-binding protein 5/6)</fullName>
    </submittedName>
</protein>
<dbReference type="EMBL" id="RZGY01000001">
    <property type="protein sequence ID" value="RUQ85877.1"/>
    <property type="molecule type" value="Genomic_DNA"/>
</dbReference>
<keyword evidence="2" id="KW-0645">Protease</keyword>
<dbReference type="InterPro" id="IPR001967">
    <property type="entry name" value="Peptidase_S11_N"/>
</dbReference>
<dbReference type="Proteomes" id="UP000241203">
    <property type="component" value="Unassembled WGS sequence"/>
</dbReference>
<dbReference type="GO" id="GO:0009002">
    <property type="term" value="F:serine-type D-Ala-D-Ala carboxypeptidase activity"/>
    <property type="evidence" value="ECO:0007669"/>
    <property type="project" value="InterPro"/>
</dbReference>
<dbReference type="Gene3D" id="3.40.710.10">
    <property type="entry name" value="DD-peptidase/beta-lactamase superfamily"/>
    <property type="match status" value="1"/>
</dbReference>
<sequence length="409" mass="41893">MGVGRVIGVSVGTVAILAVGLYGPATLLGPLPEATTSTIPVDEIPANDPVLPADGASALTEDPTGTPLAVAGDTQPVPMAAATKVIAALVVLDAHPLAADDEGAIVPITSEDFLSYRDYQAAGARTVTVYTDDQWSERGMLQALLLGSSNNHADTLVRWAFGSVDDYLVAARAWLDENGLDGITVADATGLSEESAGTASDLAVVAALALQDPAIDSVLTSTVEGLPSRRGIENTTTYLPELGITGVSRSYTDAAGICLLFGLSVEIGDTTYRAYGAILRQSDWDALEAAVRALAEQAATAVVDESLIAVGTPLVTVTAPWGDEVTASAGAAVSEPHWAVSTPVVTTTLDPLEAAGAGTTIGSVEATAGGRTETAPLRLDERLQDPGVLWRITHPIPVISALIADLHEG</sequence>
<gene>
    <name evidence="2" type="ORF">CLV49_3387</name>
    <name evidence="3" type="ORF">ELQ93_02320</name>
</gene>
<evidence type="ECO:0000259" key="1">
    <source>
        <dbReference type="Pfam" id="PF00768"/>
    </source>
</evidence>
<reference evidence="3 5" key="2">
    <citation type="submission" date="2018-12" db="EMBL/GenBank/DDBJ databases">
        <authorList>
            <person name="hu s."/>
            <person name="Xu Y."/>
            <person name="Xu B."/>
            <person name="Li F."/>
        </authorList>
    </citation>
    <scope>NUCLEOTIDE SEQUENCE [LARGE SCALE GENOMIC DNA]</scope>
    <source>
        <strain evidence="3 5">KSW2-17</strain>
    </source>
</reference>
<dbReference type="Proteomes" id="UP000268291">
    <property type="component" value="Unassembled WGS sequence"/>
</dbReference>
<dbReference type="InterPro" id="IPR012338">
    <property type="entry name" value="Beta-lactam/transpept-like"/>
</dbReference>
<dbReference type="Pfam" id="PF00768">
    <property type="entry name" value="Peptidase_S11"/>
    <property type="match status" value="1"/>
</dbReference>
<name>A0A2P8H0L4_9MICO</name>
<feature type="domain" description="Peptidase S11 D-alanyl-D-alanine carboxypeptidase A N-terminal" evidence="1">
    <location>
        <begin position="58"/>
        <end position="260"/>
    </location>
</feature>
<evidence type="ECO:0000313" key="4">
    <source>
        <dbReference type="Proteomes" id="UP000241203"/>
    </source>
</evidence>
<dbReference type="EMBL" id="PYAU01000001">
    <property type="protein sequence ID" value="PSL39738.1"/>
    <property type="molecule type" value="Genomic_DNA"/>
</dbReference>
<proteinExistence type="predicted"/>
<reference evidence="2 4" key="1">
    <citation type="submission" date="2018-03" db="EMBL/GenBank/DDBJ databases">
        <title>Genomic Encyclopedia of Archaeal and Bacterial Type Strains, Phase II (KMG-II): from individual species to whole genera.</title>
        <authorList>
            <person name="Goeker M."/>
        </authorList>
    </citation>
    <scope>NUCLEOTIDE SEQUENCE [LARGE SCALE GENOMIC DNA]</scope>
    <source>
        <strain evidence="2 4">DSM 21548</strain>
    </source>
</reference>
<keyword evidence="5" id="KW-1185">Reference proteome</keyword>
<dbReference type="GO" id="GO:0006508">
    <property type="term" value="P:proteolysis"/>
    <property type="evidence" value="ECO:0007669"/>
    <property type="project" value="InterPro"/>
</dbReference>
<accession>A0A2P8H0L4</accession>
<comment type="caution">
    <text evidence="2">The sequence shown here is derived from an EMBL/GenBank/DDBJ whole genome shotgun (WGS) entry which is preliminary data.</text>
</comment>
<keyword evidence="2" id="KW-0378">Hydrolase</keyword>
<dbReference type="AlphaFoldDB" id="A0A2P8H0L4"/>
<keyword evidence="2" id="KW-0121">Carboxypeptidase</keyword>
<evidence type="ECO:0000313" key="2">
    <source>
        <dbReference type="EMBL" id="PSL39738.1"/>
    </source>
</evidence>